<evidence type="ECO:0000313" key="9">
    <source>
        <dbReference type="EMBL" id="MBO8472410.1"/>
    </source>
</evidence>
<evidence type="ECO:0000256" key="8">
    <source>
        <dbReference type="RuleBase" id="RU000416"/>
    </source>
</evidence>
<dbReference type="Proteomes" id="UP000823604">
    <property type="component" value="Unassembled WGS sequence"/>
</dbReference>
<dbReference type="InterPro" id="IPR029063">
    <property type="entry name" value="SAM-dependent_MTases_sf"/>
</dbReference>
<dbReference type="InterPro" id="IPR001525">
    <property type="entry name" value="C5_MeTfrase"/>
</dbReference>
<feature type="active site" evidence="7">
    <location>
        <position position="74"/>
    </location>
</feature>
<evidence type="ECO:0000256" key="5">
    <source>
        <dbReference type="ARBA" id="ARBA00022747"/>
    </source>
</evidence>
<dbReference type="SUPFAM" id="SSF53335">
    <property type="entry name" value="S-adenosyl-L-methionine-dependent methyltransferases"/>
    <property type="match status" value="1"/>
</dbReference>
<accession>A0A9D9IHR8</accession>
<keyword evidence="2 7" id="KW-0489">Methyltransferase</keyword>
<dbReference type="Gene3D" id="3.40.50.150">
    <property type="entry name" value="Vaccinia Virus protein VP39"/>
    <property type="match status" value="1"/>
</dbReference>
<evidence type="ECO:0000256" key="2">
    <source>
        <dbReference type="ARBA" id="ARBA00022603"/>
    </source>
</evidence>
<evidence type="ECO:0000256" key="4">
    <source>
        <dbReference type="ARBA" id="ARBA00022691"/>
    </source>
</evidence>
<dbReference type="PANTHER" id="PTHR46098:SF1">
    <property type="entry name" value="TRNA (CYTOSINE(38)-C(5))-METHYLTRANSFERASE"/>
    <property type="match status" value="1"/>
</dbReference>
<evidence type="ECO:0000256" key="6">
    <source>
        <dbReference type="ARBA" id="ARBA00047422"/>
    </source>
</evidence>
<dbReference type="AlphaFoldDB" id="A0A9D9IHR8"/>
<dbReference type="PROSITE" id="PS51679">
    <property type="entry name" value="SAM_MT_C5"/>
    <property type="match status" value="1"/>
</dbReference>
<dbReference type="GO" id="GO:0009307">
    <property type="term" value="P:DNA restriction-modification system"/>
    <property type="evidence" value="ECO:0007669"/>
    <property type="project" value="UniProtKB-KW"/>
</dbReference>
<dbReference type="PANTHER" id="PTHR46098">
    <property type="entry name" value="TRNA (CYTOSINE(38)-C(5))-METHYLTRANSFERASE"/>
    <property type="match status" value="1"/>
</dbReference>
<organism evidence="9 10">
    <name type="scientific">Candidatus Merdivivens pullicola</name>
    <dbReference type="NCBI Taxonomy" id="2840872"/>
    <lineage>
        <taxon>Bacteria</taxon>
        <taxon>Pseudomonadati</taxon>
        <taxon>Bacteroidota</taxon>
        <taxon>Bacteroidia</taxon>
        <taxon>Bacteroidales</taxon>
        <taxon>Muribaculaceae</taxon>
        <taxon>Muribaculaceae incertae sedis</taxon>
        <taxon>Candidatus Merdivivens</taxon>
    </lineage>
</organism>
<keyword evidence="5" id="KW-0680">Restriction system</keyword>
<comment type="similarity">
    <text evidence="7 8">Belongs to the class I-like SAM-binding methyltransferase superfamily. C5-methyltransferase family.</text>
</comment>
<reference evidence="9" key="2">
    <citation type="journal article" date="2021" name="PeerJ">
        <title>Extensive microbial diversity within the chicken gut microbiome revealed by metagenomics and culture.</title>
        <authorList>
            <person name="Gilroy R."/>
            <person name="Ravi A."/>
            <person name="Getino M."/>
            <person name="Pursley I."/>
            <person name="Horton D.L."/>
            <person name="Alikhan N.F."/>
            <person name="Baker D."/>
            <person name="Gharbi K."/>
            <person name="Hall N."/>
            <person name="Watson M."/>
            <person name="Adriaenssens E.M."/>
            <person name="Foster-Nyarko E."/>
            <person name="Jarju S."/>
            <person name="Secka A."/>
            <person name="Antonio M."/>
            <person name="Oren A."/>
            <person name="Chaudhuri R.R."/>
            <person name="La Ragione R."/>
            <person name="Hildebrand F."/>
            <person name="Pallen M.J."/>
        </authorList>
    </citation>
    <scope>NUCLEOTIDE SEQUENCE</scope>
    <source>
        <strain evidence="9">B1-8020</strain>
    </source>
</reference>
<dbReference type="PRINTS" id="PR00105">
    <property type="entry name" value="C5METTRFRASE"/>
</dbReference>
<dbReference type="PROSITE" id="PS00095">
    <property type="entry name" value="C5_MTASE_2"/>
    <property type="match status" value="1"/>
</dbReference>
<dbReference type="EMBL" id="JADIMA010000021">
    <property type="protein sequence ID" value="MBO8472410.1"/>
    <property type="molecule type" value="Genomic_DNA"/>
</dbReference>
<dbReference type="NCBIfam" id="TIGR00675">
    <property type="entry name" value="dcm"/>
    <property type="match status" value="1"/>
</dbReference>
<comment type="catalytic activity">
    <reaction evidence="6">
        <text>a 2'-deoxycytidine in DNA + S-adenosyl-L-methionine = a 5-methyl-2'-deoxycytidine in DNA + S-adenosyl-L-homocysteine + H(+)</text>
        <dbReference type="Rhea" id="RHEA:13681"/>
        <dbReference type="Rhea" id="RHEA-COMP:11369"/>
        <dbReference type="Rhea" id="RHEA-COMP:11370"/>
        <dbReference type="ChEBI" id="CHEBI:15378"/>
        <dbReference type="ChEBI" id="CHEBI:57856"/>
        <dbReference type="ChEBI" id="CHEBI:59789"/>
        <dbReference type="ChEBI" id="CHEBI:85452"/>
        <dbReference type="ChEBI" id="CHEBI:85454"/>
        <dbReference type="EC" id="2.1.1.37"/>
    </reaction>
</comment>
<comment type="caution">
    <text evidence="9">The sequence shown here is derived from an EMBL/GenBank/DDBJ whole genome shotgun (WGS) entry which is preliminary data.</text>
</comment>
<reference evidence="9" key="1">
    <citation type="submission" date="2020-10" db="EMBL/GenBank/DDBJ databases">
        <authorList>
            <person name="Gilroy R."/>
        </authorList>
    </citation>
    <scope>NUCLEOTIDE SEQUENCE</scope>
    <source>
        <strain evidence="9">B1-8020</strain>
    </source>
</reference>
<dbReference type="Pfam" id="PF00145">
    <property type="entry name" value="DNA_methylase"/>
    <property type="match status" value="1"/>
</dbReference>
<evidence type="ECO:0000256" key="7">
    <source>
        <dbReference type="PROSITE-ProRule" id="PRU01016"/>
    </source>
</evidence>
<proteinExistence type="inferred from homology"/>
<gene>
    <name evidence="9" type="primary">dcm</name>
    <name evidence="9" type="ORF">IAB81_02105</name>
</gene>
<dbReference type="InterPro" id="IPR050750">
    <property type="entry name" value="C5-MTase"/>
</dbReference>
<name>A0A9D9IHR8_9BACT</name>
<dbReference type="InterPro" id="IPR031303">
    <property type="entry name" value="C5_meth_CS"/>
</dbReference>
<evidence type="ECO:0000256" key="1">
    <source>
        <dbReference type="ARBA" id="ARBA00011975"/>
    </source>
</evidence>
<dbReference type="EC" id="2.1.1.37" evidence="1"/>
<evidence type="ECO:0000313" key="10">
    <source>
        <dbReference type="Proteomes" id="UP000823604"/>
    </source>
</evidence>
<keyword evidence="4 7" id="KW-0949">S-adenosyl-L-methionine</keyword>
<dbReference type="GO" id="GO:0032259">
    <property type="term" value="P:methylation"/>
    <property type="evidence" value="ECO:0007669"/>
    <property type="project" value="UniProtKB-KW"/>
</dbReference>
<evidence type="ECO:0000256" key="3">
    <source>
        <dbReference type="ARBA" id="ARBA00022679"/>
    </source>
</evidence>
<sequence length="512" mass="58765">MPSFTFFDLFAGIGGFRLALQNLGGKCLGFSEIAPDAIHYYCTNFRENPNLNFGDITKIKDLPYHDFMTAGVPCQSWSIAGKNLGFDDDRGQLWNDTLYLLNKVRPKVFIFENVKGLADPRNQNALNFILKRIAEAGYYADYYLLNACDYGIPQTRVRIYIIGFKEKKYFNKFKIPSPNSINVRLSSILDHGKEIIVNNSISNNVKSRWSLSCNNQGFNDYFLFNDLRNGSTTVHSWDIQNTTERQKQLCTILLTNRRKKNFGILDGNPLSLKQFQSIDPSITQEELDELVELYILKEISYLYKITDYHYNGLTDSQKLVLSFNEHGILNIDKLKTKREFKIRKISVSDTLTELMALGIITCIEKRYDFKNTKISTGLNGINRIFLPSSNIYPTLVASDTNDFVTSVTIEAKTIEDYKEKFIKEVFEKQQYRKISKSEACKLQGFPADYQLPESRARWMKLIGNSVAVPVVQKIAKEILKTGVFGDKTECSEENLLEQNEQNIVQLSLFDKI</sequence>
<dbReference type="GO" id="GO:0003886">
    <property type="term" value="F:DNA (cytosine-5-)-methyltransferase activity"/>
    <property type="evidence" value="ECO:0007669"/>
    <property type="project" value="UniProtKB-EC"/>
</dbReference>
<dbReference type="Gene3D" id="3.90.120.10">
    <property type="entry name" value="DNA Methylase, subunit A, domain 2"/>
    <property type="match status" value="1"/>
</dbReference>
<keyword evidence="3 7" id="KW-0808">Transferase</keyword>
<protein>
    <recommendedName>
        <fullName evidence="1">DNA (cytosine-5-)-methyltransferase</fullName>
        <ecNumber evidence="1">2.1.1.37</ecNumber>
    </recommendedName>
</protein>